<feature type="coiled-coil region" evidence="1">
    <location>
        <begin position="258"/>
        <end position="292"/>
    </location>
</feature>
<dbReference type="KEGG" id="csl:COCSUDRAFT_65418"/>
<feature type="compositionally biased region" description="Polar residues" evidence="2">
    <location>
        <begin position="97"/>
        <end position="106"/>
    </location>
</feature>
<dbReference type="OrthoDB" id="10626341at2759"/>
<feature type="region of interest" description="Disordered" evidence="2">
    <location>
        <begin position="1"/>
        <end position="114"/>
    </location>
</feature>
<keyword evidence="4" id="KW-1185">Reference proteome</keyword>
<sequence>MAGGPAMMNLFGSKKGKSVKASKKSSRSSSSVKDDTSTQPNWPSLSPAPSMTILGDFEKQRDGSPLLETKSSDLIPSFAPPLNLQDLPSPQEPGASVMQSLDSARATSLGGRQHSIDSQVPLTIDAITELDDVTSLAAPVNEAARAAELYRRTLQTQASAPEESEAAAGRRSWKAKDGALRRLDFQNPAQRTHTTAAMHQQVEAALASAERQIERLRVRERGQARALMEARHQLHEASSASSAISEDCTLSPEAASEMAGLRRLLEGMRQEMQGLEDELFSLREERAVVEMER</sequence>
<gene>
    <name evidence="3" type="ORF">COCSUDRAFT_65418</name>
</gene>
<protein>
    <submittedName>
        <fullName evidence="3">Uncharacterized protein</fullName>
    </submittedName>
</protein>
<proteinExistence type="predicted"/>
<dbReference type="RefSeq" id="XP_005649104.1">
    <property type="nucleotide sequence ID" value="XM_005649047.1"/>
</dbReference>
<feature type="compositionally biased region" description="Basic residues" evidence="2">
    <location>
        <begin position="14"/>
        <end position="26"/>
    </location>
</feature>
<evidence type="ECO:0000313" key="4">
    <source>
        <dbReference type="Proteomes" id="UP000007264"/>
    </source>
</evidence>
<comment type="caution">
    <text evidence="3">The sequence shown here is derived from an EMBL/GenBank/DDBJ whole genome shotgun (WGS) entry which is preliminary data.</text>
</comment>
<dbReference type="GeneID" id="17042961"/>
<dbReference type="AlphaFoldDB" id="I0Z1P1"/>
<dbReference type="Proteomes" id="UP000007264">
    <property type="component" value="Unassembled WGS sequence"/>
</dbReference>
<feature type="region of interest" description="Disordered" evidence="2">
    <location>
        <begin position="155"/>
        <end position="174"/>
    </location>
</feature>
<accession>I0Z1P1</accession>
<organism evidence="3 4">
    <name type="scientific">Coccomyxa subellipsoidea (strain C-169)</name>
    <name type="common">Green microalga</name>
    <dbReference type="NCBI Taxonomy" id="574566"/>
    <lineage>
        <taxon>Eukaryota</taxon>
        <taxon>Viridiplantae</taxon>
        <taxon>Chlorophyta</taxon>
        <taxon>core chlorophytes</taxon>
        <taxon>Trebouxiophyceae</taxon>
        <taxon>Trebouxiophyceae incertae sedis</taxon>
        <taxon>Coccomyxaceae</taxon>
        <taxon>Coccomyxa</taxon>
        <taxon>Coccomyxa subellipsoidea</taxon>
    </lineage>
</organism>
<keyword evidence="1" id="KW-0175">Coiled coil</keyword>
<evidence type="ECO:0000256" key="1">
    <source>
        <dbReference type="SAM" id="Coils"/>
    </source>
</evidence>
<evidence type="ECO:0000313" key="3">
    <source>
        <dbReference type="EMBL" id="EIE24560.1"/>
    </source>
</evidence>
<dbReference type="EMBL" id="AGSI01000005">
    <property type="protein sequence ID" value="EIE24560.1"/>
    <property type="molecule type" value="Genomic_DNA"/>
</dbReference>
<feature type="non-terminal residue" evidence="3">
    <location>
        <position position="293"/>
    </location>
</feature>
<evidence type="ECO:0000256" key="2">
    <source>
        <dbReference type="SAM" id="MobiDB-lite"/>
    </source>
</evidence>
<name>I0Z1P1_COCSC</name>
<reference evidence="3 4" key="1">
    <citation type="journal article" date="2012" name="Genome Biol.">
        <title>The genome of the polar eukaryotic microalga coccomyxa subellipsoidea reveals traits of cold adaptation.</title>
        <authorList>
            <person name="Blanc G."/>
            <person name="Agarkova I."/>
            <person name="Grimwood J."/>
            <person name="Kuo A."/>
            <person name="Brueggeman A."/>
            <person name="Dunigan D."/>
            <person name="Gurnon J."/>
            <person name="Ladunga I."/>
            <person name="Lindquist E."/>
            <person name="Lucas S."/>
            <person name="Pangilinan J."/>
            <person name="Proschold T."/>
            <person name="Salamov A."/>
            <person name="Schmutz J."/>
            <person name="Weeks D."/>
            <person name="Yamada T."/>
            <person name="Claverie J.M."/>
            <person name="Grigoriev I."/>
            <person name="Van Etten J."/>
            <person name="Lomsadze A."/>
            <person name="Borodovsky M."/>
        </authorList>
    </citation>
    <scope>NUCLEOTIDE SEQUENCE [LARGE SCALE GENOMIC DNA]</scope>
    <source>
        <strain evidence="3 4">C-169</strain>
    </source>
</reference>
<feature type="compositionally biased region" description="Polar residues" evidence="2">
    <location>
        <begin position="37"/>
        <end position="49"/>
    </location>
</feature>